<evidence type="ECO:0000313" key="1">
    <source>
        <dbReference type="EMBL" id="SET45034.1"/>
    </source>
</evidence>
<evidence type="ECO:0000313" key="2">
    <source>
        <dbReference type="Proteomes" id="UP000198558"/>
    </source>
</evidence>
<name>A0A1I0EI99_9FIRM</name>
<dbReference type="EMBL" id="FOIN01000011">
    <property type="protein sequence ID" value="SET45034.1"/>
    <property type="molecule type" value="Genomic_DNA"/>
</dbReference>
<gene>
    <name evidence="1" type="ORF">SAMN04489758_11157</name>
</gene>
<keyword evidence="2" id="KW-1185">Reference proteome</keyword>
<organism evidence="1 2">
    <name type="scientific">Thomasclavelia cocleata</name>
    <dbReference type="NCBI Taxonomy" id="69824"/>
    <lineage>
        <taxon>Bacteria</taxon>
        <taxon>Bacillati</taxon>
        <taxon>Bacillota</taxon>
        <taxon>Erysipelotrichia</taxon>
        <taxon>Erysipelotrichales</taxon>
        <taxon>Coprobacillaceae</taxon>
        <taxon>Thomasclavelia</taxon>
    </lineage>
</organism>
<protein>
    <submittedName>
        <fullName evidence="1">Uncharacterized protein</fullName>
    </submittedName>
</protein>
<accession>A0A1I0EI99</accession>
<reference evidence="2" key="1">
    <citation type="submission" date="2016-10" db="EMBL/GenBank/DDBJ databases">
        <authorList>
            <person name="Varghese N."/>
            <person name="Submissions S."/>
        </authorList>
    </citation>
    <scope>NUCLEOTIDE SEQUENCE [LARGE SCALE GENOMIC DNA]</scope>
    <source>
        <strain evidence="2">DSM 1551</strain>
    </source>
</reference>
<sequence>MINKFRLKISYNENKITLDVNEDITFKELSKIINEKLLLNKCKYYEFLHNENVIDKEDRIQSSKICDYLELDQELVYYTGRKDRPYLIKIIVWDYVLEVNDATMKKFVQLMKKVDQAKPKQIYYLNKDQRKFIDTALKDCYDSLKELNFGGEYYYHLLKNGDNYMALKLKYYMLDDKYEFYLFDTLENMNNGTYNYLITFYDTNRAYFKGYQGINRNIFILRGENDTIKINDFEYLYSALNRLTYMFKDVEEDYLFKSHENILVYDIANCKYWTV</sequence>
<dbReference type="RefSeq" id="WP_244881269.1">
    <property type="nucleotide sequence ID" value="NZ_FOIN01000011.1"/>
</dbReference>
<proteinExistence type="predicted"/>
<dbReference type="AlphaFoldDB" id="A0A1I0EI99"/>
<dbReference type="GeneID" id="78288289"/>
<dbReference type="Proteomes" id="UP000198558">
    <property type="component" value="Unassembled WGS sequence"/>
</dbReference>